<dbReference type="InterPro" id="IPR035093">
    <property type="entry name" value="RelE/ParE_toxin_dom_sf"/>
</dbReference>
<evidence type="ECO:0000313" key="5">
    <source>
        <dbReference type="Proteomes" id="UP001617689"/>
    </source>
</evidence>
<dbReference type="Gene3D" id="3.30.2310.20">
    <property type="entry name" value="RelE-like"/>
    <property type="match status" value="1"/>
</dbReference>
<dbReference type="AlphaFoldDB" id="A0A1V2R7V8"/>
<gene>
    <name evidence="2" type="ORF">ACIPUP_20700</name>
    <name evidence="3" type="ORF">BSK71_04635</name>
</gene>
<dbReference type="Pfam" id="PF05016">
    <property type="entry name" value="ParE_toxin"/>
    <property type="match status" value="1"/>
</dbReference>
<evidence type="ECO:0000256" key="1">
    <source>
        <dbReference type="ARBA" id="ARBA00022649"/>
    </source>
</evidence>
<dbReference type="Proteomes" id="UP001617689">
    <property type="component" value="Unassembled WGS sequence"/>
</dbReference>
<evidence type="ECO:0000313" key="3">
    <source>
        <dbReference type="EMBL" id="ONK08520.1"/>
    </source>
</evidence>
<dbReference type="EMBL" id="MPUJ01000002">
    <property type="protein sequence ID" value="ONK08520.1"/>
    <property type="molecule type" value="Genomic_DNA"/>
</dbReference>
<accession>A0A1V2R7V8</accession>
<dbReference type="EMBL" id="JBIXLL010000015">
    <property type="protein sequence ID" value="MFJ5431558.1"/>
    <property type="molecule type" value="Genomic_DNA"/>
</dbReference>
<dbReference type="InterPro" id="IPR007712">
    <property type="entry name" value="RelE/ParE_toxin"/>
</dbReference>
<comment type="caution">
    <text evidence="3">The sequence shown here is derived from an EMBL/GenBank/DDBJ whole genome shotgun (WGS) entry which is preliminary data.</text>
</comment>
<name>A0A1V2R7V8_9GAMM</name>
<proteinExistence type="predicted"/>
<keyword evidence="1" id="KW-1277">Toxin-antitoxin system</keyword>
<evidence type="ECO:0000313" key="4">
    <source>
        <dbReference type="Proteomes" id="UP000189286"/>
    </source>
</evidence>
<dbReference type="OrthoDB" id="9814952at2"/>
<sequence length="106" mass="11963">MDYKVVFAPEAEEQLAALYGYIARVSSPKTALSYTESIVNYCESLELFPERGNQRNDIAPGLRVTHHSKRTLIAFIVEKEKKTVTILGIWHGGQDYESDLLADETD</sequence>
<reference evidence="3" key="2">
    <citation type="submission" date="2016-11" db="EMBL/GenBank/DDBJ databases">
        <authorList>
            <person name="Jaros S."/>
            <person name="Januszkiewicz K."/>
            <person name="Wedrychowicz H."/>
        </authorList>
    </citation>
    <scope>NUCLEOTIDE SEQUENCE [LARGE SCALE GENOMIC DNA]</scope>
    <source>
        <strain evidence="3">ICMP 9972</strain>
    </source>
</reference>
<dbReference type="Proteomes" id="UP000189286">
    <property type="component" value="Unassembled WGS sequence"/>
</dbReference>
<evidence type="ECO:0000313" key="2">
    <source>
        <dbReference type="EMBL" id="MFJ5431558.1"/>
    </source>
</evidence>
<organism evidence="3 4">
    <name type="scientific">Pectobacterium actinidiae</name>
    <dbReference type="NCBI Taxonomy" id="1507808"/>
    <lineage>
        <taxon>Bacteria</taxon>
        <taxon>Pseudomonadati</taxon>
        <taxon>Pseudomonadota</taxon>
        <taxon>Gammaproteobacteria</taxon>
        <taxon>Enterobacterales</taxon>
        <taxon>Pectobacteriaceae</taxon>
        <taxon>Pectobacterium</taxon>
    </lineage>
</organism>
<reference evidence="2 5" key="3">
    <citation type="submission" date="2024-10" db="EMBL/GenBank/DDBJ databases">
        <authorList>
            <person name="Lu C.-H."/>
        </authorList>
    </citation>
    <scope>NUCLEOTIDE SEQUENCE [LARGE SCALE GENOMIC DNA]</scope>
    <source>
        <strain evidence="2 5">22ZTDG03-2</strain>
    </source>
</reference>
<dbReference type="RefSeq" id="WP_039356801.1">
    <property type="nucleotide sequence ID" value="NZ_CP097896.1"/>
</dbReference>
<keyword evidence="5" id="KW-1185">Reference proteome</keyword>
<protein>
    <submittedName>
        <fullName evidence="3">Plasmid stabilization protein</fullName>
    </submittedName>
    <submittedName>
        <fullName evidence="2">Type II toxin-antitoxin system RelE/ParE family toxin</fullName>
    </submittedName>
</protein>
<reference evidence="4" key="1">
    <citation type="submission" date="2016-11" db="EMBL/GenBank/DDBJ databases">
        <authorList>
            <person name="Panda P."/>
            <person name="Visnovsky S."/>
            <person name="Pitman A."/>
        </authorList>
    </citation>
    <scope>NUCLEOTIDE SEQUENCE [LARGE SCALE GENOMIC DNA]</scope>
    <source>
        <strain evidence="4">ICMP 9972</strain>
    </source>
</reference>